<gene>
    <name evidence="1" type="ORF">OUZ56_020302</name>
</gene>
<keyword evidence="2" id="KW-1185">Reference proteome</keyword>
<evidence type="ECO:0000313" key="2">
    <source>
        <dbReference type="Proteomes" id="UP001234178"/>
    </source>
</evidence>
<comment type="caution">
    <text evidence="1">The sequence shown here is derived from an EMBL/GenBank/DDBJ whole genome shotgun (WGS) entry which is preliminary data.</text>
</comment>
<dbReference type="Proteomes" id="UP001234178">
    <property type="component" value="Unassembled WGS sequence"/>
</dbReference>
<accession>A0ABQ9ZE44</accession>
<sequence length="134" mass="15028">MQFRFVGLSASKMGYIIKALLLSAAYPSWKEKTGHEEESRTDAWTDNWAGENARCWQAKPTELVDSLWLYHIMFVHCGVLVYKSTFTTEMRAIKTSLGCIQIWSPLANRSVDCIENVSNCSPLAISSANADEMG</sequence>
<dbReference type="EMBL" id="JAOYFB010000003">
    <property type="protein sequence ID" value="KAK4011189.1"/>
    <property type="molecule type" value="Genomic_DNA"/>
</dbReference>
<proteinExistence type="predicted"/>
<protein>
    <submittedName>
        <fullName evidence="1">Uncharacterized protein</fullName>
    </submittedName>
</protein>
<organism evidence="1 2">
    <name type="scientific">Daphnia magna</name>
    <dbReference type="NCBI Taxonomy" id="35525"/>
    <lineage>
        <taxon>Eukaryota</taxon>
        <taxon>Metazoa</taxon>
        <taxon>Ecdysozoa</taxon>
        <taxon>Arthropoda</taxon>
        <taxon>Crustacea</taxon>
        <taxon>Branchiopoda</taxon>
        <taxon>Diplostraca</taxon>
        <taxon>Cladocera</taxon>
        <taxon>Anomopoda</taxon>
        <taxon>Daphniidae</taxon>
        <taxon>Daphnia</taxon>
    </lineage>
</organism>
<evidence type="ECO:0000313" key="1">
    <source>
        <dbReference type="EMBL" id="KAK4011189.1"/>
    </source>
</evidence>
<reference evidence="1 2" key="1">
    <citation type="journal article" date="2023" name="Nucleic Acids Res.">
        <title>The hologenome of Daphnia magna reveals possible DNA methylation and microbiome-mediated evolution of the host genome.</title>
        <authorList>
            <person name="Chaturvedi A."/>
            <person name="Li X."/>
            <person name="Dhandapani V."/>
            <person name="Marshall H."/>
            <person name="Kissane S."/>
            <person name="Cuenca-Cambronero M."/>
            <person name="Asole G."/>
            <person name="Calvet F."/>
            <person name="Ruiz-Romero M."/>
            <person name="Marangio P."/>
            <person name="Guigo R."/>
            <person name="Rago D."/>
            <person name="Mirbahai L."/>
            <person name="Eastwood N."/>
            <person name="Colbourne J.K."/>
            <person name="Zhou J."/>
            <person name="Mallon E."/>
            <person name="Orsini L."/>
        </authorList>
    </citation>
    <scope>NUCLEOTIDE SEQUENCE [LARGE SCALE GENOMIC DNA]</scope>
    <source>
        <strain evidence="1">LRV0_1</strain>
    </source>
</reference>
<name>A0ABQ9ZE44_9CRUS</name>